<evidence type="ECO:0000256" key="2">
    <source>
        <dbReference type="ARBA" id="ARBA00022448"/>
    </source>
</evidence>
<keyword evidence="10" id="KW-1185">Reference proteome</keyword>
<dbReference type="PANTHER" id="PTHR43744:SF8">
    <property type="entry name" value="SN-GLYCEROL-3-PHOSPHATE TRANSPORT SYSTEM PERMEASE PROTEIN UGPE"/>
    <property type="match status" value="1"/>
</dbReference>
<evidence type="ECO:0000256" key="1">
    <source>
        <dbReference type="ARBA" id="ARBA00004651"/>
    </source>
</evidence>
<feature type="transmembrane region" description="Helical" evidence="7">
    <location>
        <begin position="240"/>
        <end position="259"/>
    </location>
</feature>
<dbReference type="PROSITE" id="PS50928">
    <property type="entry name" value="ABC_TM1"/>
    <property type="match status" value="1"/>
</dbReference>
<dbReference type="GO" id="GO:0005886">
    <property type="term" value="C:plasma membrane"/>
    <property type="evidence" value="ECO:0007669"/>
    <property type="project" value="UniProtKB-SubCell"/>
</dbReference>
<keyword evidence="5 7" id="KW-1133">Transmembrane helix</keyword>
<evidence type="ECO:0000313" key="9">
    <source>
        <dbReference type="EMBL" id="WCO66652.1"/>
    </source>
</evidence>
<dbReference type="KEGG" id="ima:PO878_19330"/>
<evidence type="ECO:0000256" key="3">
    <source>
        <dbReference type="ARBA" id="ARBA00022475"/>
    </source>
</evidence>
<comment type="similarity">
    <text evidence="7">Belongs to the binding-protein-dependent transport system permease family.</text>
</comment>
<dbReference type="GO" id="GO:0055085">
    <property type="term" value="P:transmembrane transport"/>
    <property type="evidence" value="ECO:0007669"/>
    <property type="project" value="InterPro"/>
</dbReference>
<dbReference type="RefSeq" id="WP_272736175.1">
    <property type="nucleotide sequence ID" value="NZ_CP116942.1"/>
</dbReference>
<dbReference type="Gene3D" id="1.10.3720.10">
    <property type="entry name" value="MetI-like"/>
    <property type="match status" value="1"/>
</dbReference>
<dbReference type="InterPro" id="IPR035906">
    <property type="entry name" value="MetI-like_sf"/>
</dbReference>
<sequence length="274" mass="29870">MATETWRKAGWYALLTAMAAVVLLPVYFTFVRAISAPSSIFSGGSLLTPQDVEWDVFSRAWTNANLGGALGRSLVVTVVITVAQLLTSILAAYAFAYLRFPFKRTVFALFMATLLLPLEVTVLPNLATISNWGWKDSYQGLVVPFLATALGTFLIRQAFLGVPSELRDAARLEGWGHWKLLTRLAVPLSRPVIAAFVLLAFLGAYNQYLWPRIITTRPEEWGTAPIAVQSLTSNPENANLIVAGALVIAAPMIVLLILFQRHIVRGLTAGAVKG</sequence>
<evidence type="ECO:0000313" key="10">
    <source>
        <dbReference type="Proteomes" id="UP001216390"/>
    </source>
</evidence>
<dbReference type="SUPFAM" id="SSF161098">
    <property type="entry name" value="MetI-like"/>
    <property type="match status" value="1"/>
</dbReference>
<gene>
    <name evidence="9" type="ORF">PO878_19330</name>
</gene>
<dbReference type="AlphaFoldDB" id="A0AAF0BTD9"/>
<feature type="transmembrane region" description="Helical" evidence="7">
    <location>
        <begin position="105"/>
        <end position="126"/>
    </location>
</feature>
<keyword evidence="4 7" id="KW-0812">Transmembrane</keyword>
<keyword evidence="6 7" id="KW-0472">Membrane</keyword>
<keyword evidence="3" id="KW-1003">Cell membrane</keyword>
<feature type="transmembrane region" description="Helical" evidence="7">
    <location>
        <begin position="180"/>
        <end position="202"/>
    </location>
</feature>
<evidence type="ECO:0000259" key="8">
    <source>
        <dbReference type="PROSITE" id="PS50928"/>
    </source>
</evidence>
<protein>
    <submittedName>
        <fullName evidence="9">Carbohydrate ABC transporter permease</fullName>
    </submittedName>
</protein>
<evidence type="ECO:0000256" key="6">
    <source>
        <dbReference type="ARBA" id="ARBA00023136"/>
    </source>
</evidence>
<comment type="subcellular location">
    <subcellularLocation>
        <location evidence="1 7">Cell membrane</location>
        <topology evidence="1 7">Multi-pass membrane protein</topology>
    </subcellularLocation>
</comment>
<dbReference type="InterPro" id="IPR000515">
    <property type="entry name" value="MetI-like"/>
</dbReference>
<proteinExistence type="inferred from homology"/>
<feature type="transmembrane region" description="Helical" evidence="7">
    <location>
        <begin position="74"/>
        <end position="98"/>
    </location>
</feature>
<dbReference type="PANTHER" id="PTHR43744">
    <property type="entry name" value="ABC TRANSPORTER PERMEASE PROTEIN MG189-RELATED-RELATED"/>
    <property type="match status" value="1"/>
</dbReference>
<feature type="transmembrane region" description="Helical" evidence="7">
    <location>
        <begin position="12"/>
        <end position="34"/>
    </location>
</feature>
<accession>A0AAF0BTD9</accession>
<dbReference type="Proteomes" id="UP001216390">
    <property type="component" value="Chromosome"/>
</dbReference>
<name>A0AAF0BTD9_9ACTN</name>
<keyword evidence="2 7" id="KW-0813">Transport</keyword>
<feature type="domain" description="ABC transmembrane type-1" evidence="8">
    <location>
        <begin position="70"/>
        <end position="259"/>
    </location>
</feature>
<dbReference type="EMBL" id="CP116942">
    <property type="protein sequence ID" value="WCO66652.1"/>
    <property type="molecule type" value="Genomic_DNA"/>
</dbReference>
<evidence type="ECO:0000256" key="4">
    <source>
        <dbReference type="ARBA" id="ARBA00022692"/>
    </source>
</evidence>
<reference evidence="9" key="1">
    <citation type="submission" date="2023-01" db="EMBL/GenBank/DDBJ databases">
        <title>The diversity of Class Acidimicrobiia in South China Sea sediment environments and the proposal of Iamia marina sp. nov., a novel species of the genus Iamia.</title>
        <authorList>
            <person name="He Y."/>
            <person name="Tian X."/>
        </authorList>
    </citation>
    <scope>NUCLEOTIDE SEQUENCE</scope>
    <source>
        <strain evidence="9">DSM 19957</strain>
    </source>
</reference>
<dbReference type="Pfam" id="PF00528">
    <property type="entry name" value="BPD_transp_1"/>
    <property type="match status" value="1"/>
</dbReference>
<dbReference type="CDD" id="cd06261">
    <property type="entry name" value="TM_PBP2"/>
    <property type="match status" value="1"/>
</dbReference>
<evidence type="ECO:0000256" key="5">
    <source>
        <dbReference type="ARBA" id="ARBA00022989"/>
    </source>
</evidence>
<feature type="transmembrane region" description="Helical" evidence="7">
    <location>
        <begin position="138"/>
        <end position="159"/>
    </location>
</feature>
<evidence type="ECO:0000256" key="7">
    <source>
        <dbReference type="RuleBase" id="RU363032"/>
    </source>
</evidence>
<organism evidence="9 10">
    <name type="scientific">Iamia majanohamensis</name>
    <dbReference type="NCBI Taxonomy" id="467976"/>
    <lineage>
        <taxon>Bacteria</taxon>
        <taxon>Bacillati</taxon>
        <taxon>Actinomycetota</taxon>
        <taxon>Acidimicrobiia</taxon>
        <taxon>Acidimicrobiales</taxon>
        <taxon>Iamiaceae</taxon>
        <taxon>Iamia</taxon>
    </lineage>
</organism>